<evidence type="ECO:0000313" key="9">
    <source>
        <dbReference type="Ensembl" id="ENSXETP00000103019"/>
    </source>
</evidence>
<evidence type="ECO:0000256" key="8">
    <source>
        <dbReference type="RuleBase" id="RU361177"/>
    </source>
</evidence>
<dbReference type="Proteomes" id="UP000008143">
    <property type="component" value="Chromosome 3"/>
</dbReference>
<dbReference type="InterPro" id="IPR000960">
    <property type="entry name" value="Flavin_mOase"/>
</dbReference>
<gene>
    <name evidence="9 11 12" type="primary">LOC100490281</name>
</gene>
<evidence type="ECO:0000256" key="4">
    <source>
        <dbReference type="ARBA" id="ARBA00022827"/>
    </source>
</evidence>
<protein>
    <recommendedName>
        <fullName evidence="8">Flavin-containing monooxygenase</fullName>
        <ecNumber evidence="8">1.-.-.-</ecNumber>
    </recommendedName>
</protein>
<reference evidence="11" key="3">
    <citation type="submission" date="2025-04" db="UniProtKB">
        <authorList>
            <consortium name="RefSeq"/>
        </authorList>
    </citation>
    <scope>IDENTIFICATION</scope>
    <source>
        <strain evidence="11">Nigerian</strain>
        <tissue evidence="11">Liver and blood</tissue>
    </source>
</reference>
<proteinExistence type="inferred from homology"/>
<comment type="similarity">
    <text evidence="2 8">Belongs to the FMO family.</text>
</comment>
<name>A0A803J5B9_XENTR</name>
<evidence type="ECO:0000313" key="12">
    <source>
        <dbReference type="Xenbase" id="XB-GENE-29080111"/>
    </source>
</evidence>
<dbReference type="SUPFAM" id="SSF51905">
    <property type="entry name" value="FAD/NAD(P)-binding domain"/>
    <property type="match status" value="2"/>
</dbReference>
<dbReference type="PRINTS" id="PR00370">
    <property type="entry name" value="FMOXYGENASE"/>
</dbReference>
<dbReference type="GO" id="GO:0004499">
    <property type="term" value="F:N,N-dimethylaniline monooxygenase activity"/>
    <property type="evidence" value="ECO:0007669"/>
    <property type="project" value="InterPro"/>
</dbReference>
<evidence type="ECO:0000256" key="1">
    <source>
        <dbReference type="ARBA" id="ARBA00001974"/>
    </source>
</evidence>
<evidence type="ECO:0000256" key="7">
    <source>
        <dbReference type="ARBA" id="ARBA00023033"/>
    </source>
</evidence>
<dbReference type="InterPro" id="IPR036188">
    <property type="entry name" value="FAD/NAD-bd_sf"/>
</dbReference>
<reference evidence="9" key="2">
    <citation type="submission" date="2021-03" db="UniProtKB">
        <authorList>
            <consortium name="Ensembl"/>
        </authorList>
    </citation>
    <scope>IDENTIFICATION</scope>
</reference>
<evidence type="ECO:0000313" key="11">
    <source>
        <dbReference type="RefSeq" id="XP_031755393.1"/>
    </source>
</evidence>
<evidence type="ECO:0000256" key="3">
    <source>
        <dbReference type="ARBA" id="ARBA00022630"/>
    </source>
</evidence>
<evidence type="ECO:0000256" key="6">
    <source>
        <dbReference type="ARBA" id="ARBA00023002"/>
    </source>
</evidence>
<keyword evidence="10" id="KW-1185">Reference proteome</keyword>
<sequence>MSDLRWDRGERINVQRERERERQEVLVPEGRINLMKMASGKLRVAVIGAGAAGLCCAHNLLARPSIYEAPVVFETTGQVGGTWVYTEGSETNSHVHSSMYRDLRTNLPKEIMEFPDFSFDPSVPSFPHHSKVLEYLEDYTDKLGIRPHIRFNCTVEVISPVLGDGDSVQVPWEVTFRTQGDAHPVTQRFEAVMVCAGHYSKPYIPDIAGMETFQGQVLHSHVYRYPEVFSSRSVVLLGSGPSGVDIAMELASYAKEVTLSHRGSPLQWTLPKNVSLAPAVVHAAPHTLTCSDGTELKADTLIFCTGYKYNYPFLVPARSNGHLASSQESLGANNNPQPFNLLEDDEFLGPDMGQGHLPPLYKHLIHARYPTLCFIGACKKVVPFPLFNCQALFFLAVLEGKCQLPRPSQMLSESREELKKHLRDGLPLKYLHRLERDQWKYNRCLEETAGFEPLPPVLEKIYEACKSFRKADPTSYRELNFQIVNKDQFRIISS</sequence>
<dbReference type="OrthoDB" id="66881at2759"/>
<dbReference type="PANTHER" id="PTHR23023">
    <property type="entry name" value="DIMETHYLANILINE MONOOXYGENASE"/>
    <property type="match status" value="1"/>
</dbReference>
<dbReference type="OMA" id="CFEKQSD"/>
<evidence type="ECO:0000313" key="10">
    <source>
        <dbReference type="Proteomes" id="UP000008143"/>
    </source>
</evidence>
<dbReference type="Gene3D" id="3.50.50.60">
    <property type="entry name" value="FAD/NAD(P)-binding domain"/>
    <property type="match status" value="2"/>
</dbReference>
<dbReference type="GeneID" id="100490281"/>
<dbReference type="AGR" id="Xenbase:XB-GENE-29080111"/>
<dbReference type="Ensembl" id="ENSXETT00000109848">
    <property type="protein sequence ID" value="ENSXETP00000103019"/>
    <property type="gene ID" value="ENSXETG00000045320"/>
</dbReference>
<dbReference type="InterPro" id="IPR050346">
    <property type="entry name" value="FMO-like"/>
</dbReference>
<keyword evidence="5" id="KW-0521">NADP</keyword>
<dbReference type="EC" id="1.-.-.-" evidence="8"/>
<dbReference type="GO" id="GO:0004497">
    <property type="term" value="F:monooxygenase activity"/>
    <property type="evidence" value="ECO:0000318"/>
    <property type="project" value="GO_Central"/>
</dbReference>
<dbReference type="RefSeq" id="XP_031755393.1">
    <property type="nucleotide sequence ID" value="XM_031899533.1"/>
</dbReference>
<dbReference type="AlphaFoldDB" id="A0A803J5B9"/>
<accession>A0A803J5B9</accession>
<dbReference type="Pfam" id="PF00743">
    <property type="entry name" value="FMO-like"/>
    <property type="match status" value="1"/>
</dbReference>
<dbReference type="GO" id="GO:0050661">
    <property type="term" value="F:NADP binding"/>
    <property type="evidence" value="ECO:0007669"/>
    <property type="project" value="InterPro"/>
</dbReference>
<dbReference type="GO" id="GO:0050660">
    <property type="term" value="F:flavin adenine dinucleotide binding"/>
    <property type="evidence" value="ECO:0007669"/>
    <property type="project" value="InterPro"/>
</dbReference>
<keyword evidence="7 8" id="KW-0503">Monooxygenase</keyword>
<organism evidence="9">
    <name type="scientific">Xenopus tropicalis</name>
    <name type="common">Western clawed frog</name>
    <name type="synonym">Silurana tropicalis</name>
    <dbReference type="NCBI Taxonomy" id="8364"/>
    <lineage>
        <taxon>Eukaryota</taxon>
        <taxon>Metazoa</taxon>
        <taxon>Chordata</taxon>
        <taxon>Craniata</taxon>
        <taxon>Vertebrata</taxon>
        <taxon>Euteleostomi</taxon>
        <taxon>Amphibia</taxon>
        <taxon>Batrachia</taxon>
        <taxon>Anura</taxon>
        <taxon>Pipoidea</taxon>
        <taxon>Pipidae</taxon>
        <taxon>Xenopodinae</taxon>
        <taxon>Xenopus</taxon>
        <taxon>Silurana</taxon>
    </lineage>
</organism>
<dbReference type="Xenbase" id="XB-GENE-29080111">
    <property type="gene designation" value="LOC100490281"/>
</dbReference>
<evidence type="ECO:0000256" key="2">
    <source>
        <dbReference type="ARBA" id="ARBA00009183"/>
    </source>
</evidence>
<keyword evidence="6 8" id="KW-0560">Oxidoreductase</keyword>
<dbReference type="FunFam" id="3.50.50.60:FF:000672">
    <property type="entry name" value="Flavin-containing monooxygenase"/>
    <property type="match status" value="1"/>
</dbReference>
<dbReference type="GeneTree" id="ENSGT00940000164245"/>
<comment type="cofactor">
    <cofactor evidence="1 8">
        <name>FAD</name>
        <dbReference type="ChEBI" id="CHEBI:57692"/>
    </cofactor>
</comment>
<dbReference type="InterPro" id="IPR020946">
    <property type="entry name" value="Flavin_mOase-like"/>
</dbReference>
<reference evidence="9" key="1">
    <citation type="journal article" date="2010" name="Science">
        <title>The genome of the Western clawed frog Xenopus tropicalis.</title>
        <authorList>
            <person name="Hellsten U."/>
            <person name="Harland R.M."/>
            <person name="Gilchrist M.J."/>
            <person name="Hendrix D."/>
            <person name="Jurka J."/>
            <person name="Kapitonov V."/>
            <person name="Ovcharenko I."/>
            <person name="Putnam N.H."/>
            <person name="Shu S."/>
            <person name="Taher L."/>
            <person name="Blitz I.L."/>
            <person name="Blumberg B."/>
            <person name="Dichmann D.S."/>
            <person name="Dubchak I."/>
            <person name="Amaya E."/>
            <person name="Detter J.C."/>
            <person name="Fletcher R."/>
            <person name="Gerhard D.S."/>
            <person name="Goodstein D."/>
            <person name="Graves T."/>
            <person name="Grigoriev I.V."/>
            <person name="Grimwood J."/>
            <person name="Kawashima T."/>
            <person name="Lindquist E."/>
            <person name="Lucas S.M."/>
            <person name="Mead P.E."/>
            <person name="Mitros T."/>
            <person name="Ogino H."/>
            <person name="Ohta Y."/>
            <person name="Poliakov A.V."/>
            <person name="Pollet N."/>
            <person name="Robert J."/>
            <person name="Salamov A."/>
            <person name="Sater A.K."/>
            <person name="Schmutz J."/>
            <person name="Terry A."/>
            <person name="Vize P.D."/>
            <person name="Warren W.C."/>
            <person name="Wells D."/>
            <person name="Wills A."/>
            <person name="Wilson R.K."/>
            <person name="Zimmerman L.B."/>
            <person name="Zorn A.M."/>
            <person name="Grainger R."/>
            <person name="Grammer T."/>
            <person name="Khokha M.K."/>
            <person name="Richardson P.M."/>
            <person name="Rokhsar D.S."/>
        </authorList>
    </citation>
    <scope>NUCLEOTIDE SEQUENCE [LARGE SCALE GENOMIC DNA]</scope>
    <source>
        <strain evidence="9">Nigerian</strain>
    </source>
</reference>
<evidence type="ECO:0000256" key="5">
    <source>
        <dbReference type="ARBA" id="ARBA00022857"/>
    </source>
</evidence>
<keyword evidence="4 8" id="KW-0274">FAD</keyword>
<keyword evidence="3 8" id="KW-0285">Flavoprotein</keyword>
<dbReference type="FunFam" id="3.50.50.60:FF:000744">
    <property type="entry name" value="Dimethylaniline monooxygenase [N-oxide-forming]"/>
    <property type="match status" value="1"/>
</dbReference>